<protein>
    <submittedName>
        <fullName evidence="2">Uncharacterized protein</fullName>
    </submittedName>
</protein>
<sequence>MKPPIAPATIANPTSSSTNRRARFANVANRLEALPQMPHNGGIFRLDYEAHRMAKSLLDEIGLDRSNKLMREATHKAIADAHAHGLSVTVDVDGVLSEIFPDGHVEPVRYSAHPE</sequence>
<dbReference type="EMBL" id="CP109888">
    <property type="protein sequence ID" value="WCF29606.1"/>
    <property type="molecule type" value="Genomic_DNA"/>
</dbReference>
<keyword evidence="2" id="KW-0614">Plasmid</keyword>
<dbReference type="Proteomes" id="UP001211513">
    <property type="component" value="Plasmid pXF-P1.CFBP8073"/>
</dbReference>
<gene>
    <name evidence="2" type="ORF">OK117_12375</name>
</gene>
<organism evidence="2 3">
    <name type="scientific">Xylella fastidiosa subsp. fastidiosa</name>
    <dbReference type="NCBI Taxonomy" id="644356"/>
    <lineage>
        <taxon>Bacteria</taxon>
        <taxon>Pseudomonadati</taxon>
        <taxon>Pseudomonadota</taxon>
        <taxon>Gammaproteobacteria</taxon>
        <taxon>Lysobacterales</taxon>
        <taxon>Lysobacteraceae</taxon>
        <taxon>Xylella</taxon>
    </lineage>
</organism>
<evidence type="ECO:0000256" key="1">
    <source>
        <dbReference type="SAM" id="MobiDB-lite"/>
    </source>
</evidence>
<evidence type="ECO:0000313" key="3">
    <source>
        <dbReference type="Proteomes" id="UP001211513"/>
    </source>
</evidence>
<name>A0AAJ5UJX5_XYLFS</name>
<evidence type="ECO:0000313" key="2">
    <source>
        <dbReference type="EMBL" id="WCF29606.1"/>
    </source>
</evidence>
<reference evidence="2" key="2">
    <citation type="submission" date="2022-10" db="EMBL/GenBank/DDBJ databases">
        <authorList>
            <person name="Landa B."/>
            <person name="Arias-Giraldo L.F."/>
            <person name="Roman-Ecija M."/>
            <person name="Velasco-Amo M.P."/>
            <person name="De La Fuente L."/>
            <person name="Marco-Noales E."/>
            <person name="Moralejo E."/>
        </authorList>
    </citation>
    <scope>NUCLEOTIDE SEQUENCE</scope>
    <source>
        <strain evidence="2">CFBP8073</strain>
        <plasmid evidence="2">pXF-P1.CFBP8073</plasmid>
    </source>
</reference>
<geneLocation type="plasmid" evidence="2 3">
    <name>pXF-P1.CFBP8073</name>
</geneLocation>
<feature type="region of interest" description="Disordered" evidence="1">
    <location>
        <begin position="1"/>
        <end position="20"/>
    </location>
</feature>
<dbReference type="AlphaFoldDB" id="A0AAJ5UJX5"/>
<dbReference type="RefSeq" id="WP_155561305.1">
    <property type="nucleotide sequence ID" value="NZ_CP109888.1"/>
</dbReference>
<proteinExistence type="predicted"/>
<reference evidence="2" key="1">
    <citation type="journal article" date="2022" name="Phytopathology">
        <title>Complete circularized genome resources of seven strains of Xylella fastidiosa subsp. fastidiosa using hybrid assembly reveals unknown plasmids.</title>
        <authorList>
            <person name="Velasco-Amo M.D.P."/>
            <person name="Arias-Giraldo L.F.F."/>
            <person name="Ecija M.R."/>
            <person name="De La Fuente L."/>
            <person name="Marco-Noales E."/>
            <person name="Moralejo E."/>
            <person name="Navas-Cort J.A."/>
            <person name="Landa B.B."/>
        </authorList>
    </citation>
    <scope>NUCLEOTIDE SEQUENCE</scope>
    <source>
        <strain evidence="2">CFBP8073</strain>
    </source>
</reference>
<accession>A0AAJ5UJX5</accession>